<dbReference type="EMBL" id="DACTUL010000003">
    <property type="protein sequence ID" value="HAT6342946.1"/>
    <property type="molecule type" value="Genomic_DNA"/>
</dbReference>
<evidence type="ECO:0000259" key="3">
    <source>
        <dbReference type="PROSITE" id="PS50894"/>
    </source>
</evidence>
<dbReference type="SUPFAM" id="SSF47226">
    <property type="entry name" value="Histidine-containing phosphotransfer domain, HPT domain"/>
    <property type="match status" value="1"/>
</dbReference>
<evidence type="ECO:0000313" key="4">
    <source>
        <dbReference type="EMBL" id="HAT6342946.1"/>
    </source>
</evidence>
<evidence type="ECO:0000313" key="5">
    <source>
        <dbReference type="Proteomes" id="UP000859505"/>
    </source>
</evidence>
<keyword evidence="1" id="KW-0902">Two-component regulatory system</keyword>
<evidence type="ECO:0000256" key="1">
    <source>
        <dbReference type="ARBA" id="ARBA00023012"/>
    </source>
</evidence>
<name>A0AAD3U813_AERHY</name>
<comment type="caution">
    <text evidence="4">The sequence shown here is derived from an EMBL/GenBank/DDBJ whole genome shotgun (WGS) entry which is preliminary data.</text>
</comment>
<feature type="modified residue" description="Phosphohistidine" evidence="2">
    <location>
        <position position="56"/>
    </location>
</feature>
<reference evidence="4" key="2">
    <citation type="submission" date="2020-01" db="EMBL/GenBank/DDBJ databases">
        <authorList>
            <consortium name="NCBI Pathogen Detection Project"/>
        </authorList>
    </citation>
    <scope>NUCLEOTIDE SEQUENCE</scope>
    <source>
        <strain evidence="4">OLC2673_Aeromonas</strain>
    </source>
</reference>
<protein>
    <submittedName>
        <fullName evidence="4">Hpt domain-containing protein</fullName>
    </submittedName>
</protein>
<dbReference type="GO" id="GO:0004672">
    <property type="term" value="F:protein kinase activity"/>
    <property type="evidence" value="ECO:0007669"/>
    <property type="project" value="UniProtKB-ARBA"/>
</dbReference>
<dbReference type="InterPro" id="IPR008207">
    <property type="entry name" value="Sig_transdc_His_kin_Hpt_dom"/>
</dbReference>
<accession>A0AAD3U813</accession>
<gene>
    <name evidence="4" type="ORF">JAJ28_000628</name>
</gene>
<dbReference type="RefSeq" id="WP_039213741.1">
    <property type="nucleotide sequence ID" value="NZ_BAXY01000027.1"/>
</dbReference>
<dbReference type="PROSITE" id="PS50894">
    <property type="entry name" value="HPT"/>
    <property type="match status" value="1"/>
</dbReference>
<dbReference type="Pfam" id="PF01627">
    <property type="entry name" value="Hpt"/>
    <property type="match status" value="1"/>
</dbReference>
<dbReference type="Proteomes" id="UP000859505">
    <property type="component" value="Unassembled WGS sequence"/>
</dbReference>
<sequence length="111" mass="12607">MEWLDQKVLRQLAEDIGQEMMPVVISVFIEEVGEQLAQLRPLYEQQDWPALARLAHSMKSSCGSYGAQLSYQQVVALEQACKHEDGEQVSRLLAELEQSLPQVLSHLANYH</sequence>
<keyword evidence="2" id="KW-0597">Phosphoprotein</keyword>
<dbReference type="InterPro" id="IPR036641">
    <property type="entry name" value="HPT_dom_sf"/>
</dbReference>
<dbReference type="GO" id="GO:0000160">
    <property type="term" value="P:phosphorelay signal transduction system"/>
    <property type="evidence" value="ECO:0007669"/>
    <property type="project" value="UniProtKB-KW"/>
</dbReference>
<dbReference type="AlphaFoldDB" id="A0AAD3U813"/>
<evidence type="ECO:0000256" key="2">
    <source>
        <dbReference type="PROSITE-ProRule" id="PRU00110"/>
    </source>
</evidence>
<dbReference type="Gene3D" id="1.20.120.160">
    <property type="entry name" value="HPT domain"/>
    <property type="match status" value="1"/>
</dbReference>
<reference evidence="4" key="1">
    <citation type="journal article" date="2018" name="Genome Biol.">
        <title>SKESA: strategic k-mer extension for scrupulous assemblies.</title>
        <authorList>
            <person name="Souvorov A."/>
            <person name="Agarwala R."/>
            <person name="Lipman D.J."/>
        </authorList>
    </citation>
    <scope>NUCLEOTIDE SEQUENCE</scope>
    <source>
        <strain evidence="4">OLC2673_Aeromonas</strain>
    </source>
</reference>
<proteinExistence type="predicted"/>
<organism evidence="4 5">
    <name type="scientific">Aeromonas hydrophila</name>
    <dbReference type="NCBI Taxonomy" id="644"/>
    <lineage>
        <taxon>Bacteria</taxon>
        <taxon>Pseudomonadati</taxon>
        <taxon>Pseudomonadota</taxon>
        <taxon>Gammaproteobacteria</taxon>
        <taxon>Aeromonadales</taxon>
        <taxon>Aeromonadaceae</taxon>
        <taxon>Aeromonas</taxon>
    </lineage>
</organism>
<feature type="domain" description="HPt" evidence="3">
    <location>
        <begin position="17"/>
        <end position="111"/>
    </location>
</feature>
<dbReference type="SMART" id="SM00073">
    <property type="entry name" value="HPT"/>
    <property type="match status" value="1"/>
</dbReference>